<proteinExistence type="predicted"/>
<dbReference type="STRING" id="260086.SAMN05216207_10409"/>
<dbReference type="Proteomes" id="UP000199614">
    <property type="component" value="Unassembled WGS sequence"/>
</dbReference>
<gene>
    <name evidence="1" type="ORF">SAMN05216207_10409</name>
</gene>
<keyword evidence="2" id="KW-1185">Reference proteome</keyword>
<reference evidence="1 2" key="1">
    <citation type="submission" date="2016-10" db="EMBL/GenBank/DDBJ databases">
        <authorList>
            <person name="de Groot N.N."/>
        </authorList>
    </citation>
    <scope>NUCLEOTIDE SEQUENCE [LARGE SCALE GENOMIC DNA]</scope>
    <source>
        <strain evidence="1 2">CGMCC 4.1877</strain>
    </source>
</reference>
<dbReference type="EMBL" id="FOUY01000040">
    <property type="protein sequence ID" value="SFO26022.1"/>
    <property type="molecule type" value="Genomic_DNA"/>
</dbReference>
<sequence>MSVHDPTTEPAQDPAALGEFVPDRVTVHRCPCSTRSVALHPADRAGRIVADPDWSEHQTVTCGQCGRYGRLDPDDPENATVVVLGRAPLPAGCRDCGAEHGEPCREPFCPGQDLLDPHPGLAHPADGEPAVSQAAALLGDVPSTTRIWRHWASQQLDPSSGRTGREAARSAVEATREARRLRRGLRRGPATVATAAAADDGDVCELLEFLGGRGGTLDQQQAVFALRVVQGWGDSTAAELFDAAAVWRAEGRAPF</sequence>
<protein>
    <submittedName>
        <fullName evidence="1">Uncharacterized protein</fullName>
    </submittedName>
</protein>
<organism evidence="1 2">
    <name type="scientific">Pseudonocardia ammonioxydans</name>
    <dbReference type="NCBI Taxonomy" id="260086"/>
    <lineage>
        <taxon>Bacteria</taxon>
        <taxon>Bacillati</taxon>
        <taxon>Actinomycetota</taxon>
        <taxon>Actinomycetes</taxon>
        <taxon>Pseudonocardiales</taxon>
        <taxon>Pseudonocardiaceae</taxon>
        <taxon>Pseudonocardia</taxon>
    </lineage>
</organism>
<dbReference type="AlphaFoldDB" id="A0A1I5FQI8"/>
<dbReference type="RefSeq" id="WP_245773837.1">
    <property type="nucleotide sequence ID" value="NZ_FOUY01000040.1"/>
</dbReference>
<accession>A0A1I5FQI8</accession>
<name>A0A1I5FQI8_PSUAM</name>
<evidence type="ECO:0000313" key="2">
    <source>
        <dbReference type="Proteomes" id="UP000199614"/>
    </source>
</evidence>
<evidence type="ECO:0000313" key="1">
    <source>
        <dbReference type="EMBL" id="SFO26022.1"/>
    </source>
</evidence>